<organism evidence="2 3">
    <name type="scientific">Lactobacillus equicursoris</name>
    <dbReference type="NCBI Taxonomy" id="420645"/>
    <lineage>
        <taxon>Bacteria</taxon>
        <taxon>Bacillati</taxon>
        <taxon>Bacillota</taxon>
        <taxon>Bacilli</taxon>
        <taxon>Lactobacillales</taxon>
        <taxon>Lactobacillaceae</taxon>
        <taxon>Lactobacillus</taxon>
    </lineage>
</organism>
<feature type="transmembrane region" description="Helical" evidence="1">
    <location>
        <begin position="121"/>
        <end position="145"/>
    </location>
</feature>
<evidence type="ECO:0000256" key="1">
    <source>
        <dbReference type="SAM" id="Phobius"/>
    </source>
</evidence>
<dbReference type="RefSeq" id="WP_154486611.1">
    <property type="nucleotide sequence ID" value="NZ_VUMW01000006.1"/>
</dbReference>
<feature type="transmembrane region" description="Helical" evidence="1">
    <location>
        <begin position="328"/>
        <end position="353"/>
    </location>
</feature>
<feature type="transmembrane region" description="Helical" evidence="1">
    <location>
        <begin position="212"/>
        <end position="229"/>
    </location>
</feature>
<evidence type="ECO:0000313" key="3">
    <source>
        <dbReference type="Proteomes" id="UP000452141"/>
    </source>
</evidence>
<gene>
    <name evidence="2" type="ORF">FYJ61_03640</name>
</gene>
<feature type="transmembrane region" description="Helical" evidence="1">
    <location>
        <begin position="62"/>
        <end position="82"/>
    </location>
</feature>
<feature type="transmembrane region" description="Helical" evidence="1">
    <location>
        <begin position="365"/>
        <end position="381"/>
    </location>
</feature>
<name>A0A844FLZ3_9LACO</name>
<keyword evidence="1" id="KW-1133">Transmembrane helix</keyword>
<feature type="transmembrane region" description="Helical" evidence="1">
    <location>
        <begin position="12"/>
        <end position="32"/>
    </location>
</feature>
<accession>A0A844FLZ3</accession>
<evidence type="ECO:0000313" key="2">
    <source>
        <dbReference type="EMBL" id="MST79590.1"/>
    </source>
</evidence>
<proteinExistence type="predicted"/>
<evidence type="ECO:0008006" key="4">
    <source>
        <dbReference type="Google" id="ProtNLM"/>
    </source>
</evidence>
<keyword evidence="1" id="KW-0472">Membrane</keyword>
<dbReference type="AlphaFoldDB" id="A0A844FLZ3"/>
<feature type="transmembrane region" description="Helical" evidence="1">
    <location>
        <begin position="273"/>
        <end position="292"/>
    </location>
</feature>
<feature type="transmembrane region" description="Helical" evidence="1">
    <location>
        <begin position="235"/>
        <end position="252"/>
    </location>
</feature>
<feature type="transmembrane region" description="Helical" evidence="1">
    <location>
        <begin position="88"/>
        <end position="109"/>
    </location>
</feature>
<comment type="caution">
    <text evidence="2">The sequence shown here is derived from an EMBL/GenBank/DDBJ whole genome shotgun (WGS) entry which is preliminary data.</text>
</comment>
<protein>
    <recommendedName>
        <fullName evidence="4">Polysaccharide polymerase</fullName>
    </recommendedName>
</protein>
<dbReference type="EMBL" id="VUMW01000006">
    <property type="protein sequence ID" value="MST79590.1"/>
    <property type="molecule type" value="Genomic_DNA"/>
</dbReference>
<reference evidence="2 3" key="1">
    <citation type="submission" date="2019-08" db="EMBL/GenBank/DDBJ databases">
        <title>In-depth cultivation of the pig gut microbiome towards novel bacterial diversity and tailored functional studies.</title>
        <authorList>
            <person name="Wylensek D."/>
            <person name="Hitch T.C.A."/>
            <person name="Clavel T."/>
        </authorList>
    </citation>
    <scope>NUCLEOTIDE SEQUENCE [LARGE SCALE GENOMIC DNA]</scope>
    <source>
        <strain evidence="2 3">WCA-470BD-2E</strain>
    </source>
</reference>
<dbReference type="Proteomes" id="UP000452141">
    <property type="component" value="Unassembled WGS sequence"/>
</dbReference>
<feature type="transmembrane region" description="Helical" evidence="1">
    <location>
        <begin position="38"/>
        <end position="57"/>
    </location>
</feature>
<sequence>MEIKVSKSKLIYGLAFLAILLNEIFEQYIPILGYLDEAMAIFALLYVLMHIAAIKFIPSVQYILLFVLITILIGGLGNYYWNYQSSTIAIWKDVLAYIKAPIIACALIVRKRISKKNDDVALNVAYTISTYFVTTTFIFGMISLVKNIGMSYDLRSGILSFKFLYTHPTFLASSLVLTSVVLVAYNKPTFIPKKIFYIENLITLVLTMRDKAFAYVALFIVLIFIIPDFRKIPKSVIPIAIIAAFAIAYFISRNKLQEYMTWSWSPREALYTGSFYVLKKCFPIGSGFATFANSLSGEYYSKLYYLLGMSLKPGVNPSDYADLGDAGMAYYIAQFGIIGLMLFIAILVIIFKVATSIYKNDVEKIKAVILIIGYIFISIFFEAVLTNESGAMVMVALFIYLGAETNKMSEARNAD</sequence>
<feature type="transmembrane region" description="Helical" evidence="1">
    <location>
        <begin position="165"/>
        <end position="185"/>
    </location>
</feature>
<keyword evidence="1" id="KW-0812">Transmembrane</keyword>